<dbReference type="AlphaFoldDB" id="A0A1N7DXV7"/>
<name>A0A1N7DXV7_9NOCA</name>
<sequence>MKKFAMSVVVAGAMAGTALGLGTATASAAPQPAPHAQQNIHRAPVQQQIVVHRPNYGPFVYRGVRVTPHFDVKRHQWGFYSGRTWIVVVTR</sequence>
<accession>A0A1N7DXV7</accession>
<dbReference type="Proteomes" id="UP000186218">
    <property type="component" value="Unassembled WGS sequence"/>
</dbReference>
<feature type="signal peptide" evidence="1">
    <location>
        <begin position="1"/>
        <end position="28"/>
    </location>
</feature>
<dbReference type="EMBL" id="FTNT01000002">
    <property type="protein sequence ID" value="SIR80687.1"/>
    <property type="molecule type" value="Genomic_DNA"/>
</dbReference>
<proteinExistence type="predicted"/>
<keyword evidence="1" id="KW-0732">Signal</keyword>
<keyword evidence="3" id="KW-1185">Reference proteome</keyword>
<evidence type="ECO:0000256" key="1">
    <source>
        <dbReference type="SAM" id="SignalP"/>
    </source>
</evidence>
<reference evidence="2 3" key="1">
    <citation type="submission" date="2017-01" db="EMBL/GenBank/DDBJ databases">
        <authorList>
            <person name="Mah S.A."/>
            <person name="Swanson W.J."/>
            <person name="Moy G.W."/>
            <person name="Vacquier V.D."/>
        </authorList>
    </citation>
    <scope>NUCLEOTIDE SEQUENCE [LARGE SCALE GENOMIC DNA]</scope>
    <source>
        <strain evidence="2 3">CPCC 203464</strain>
    </source>
</reference>
<feature type="chain" id="PRO_5012433134" evidence="1">
    <location>
        <begin position="29"/>
        <end position="91"/>
    </location>
</feature>
<evidence type="ECO:0000313" key="3">
    <source>
        <dbReference type="Proteomes" id="UP000186218"/>
    </source>
</evidence>
<organism evidence="2 3">
    <name type="scientific">Williamsia sterculiae</name>
    <dbReference type="NCBI Taxonomy" id="1344003"/>
    <lineage>
        <taxon>Bacteria</taxon>
        <taxon>Bacillati</taxon>
        <taxon>Actinomycetota</taxon>
        <taxon>Actinomycetes</taxon>
        <taxon>Mycobacteriales</taxon>
        <taxon>Nocardiaceae</taxon>
        <taxon>Williamsia</taxon>
    </lineage>
</organism>
<evidence type="ECO:0000313" key="2">
    <source>
        <dbReference type="EMBL" id="SIR80687.1"/>
    </source>
</evidence>
<protein>
    <submittedName>
        <fullName evidence="2">Uncharacterized protein</fullName>
    </submittedName>
</protein>
<gene>
    <name evidence="2" type="ORF">SAMN05445060_1006</name>
</gene>